<reference evidence="1 2" key="1">
    <citation type="journal article" date="2015" name="Nature">
        <title>rRNA introns, odd ribosomes, and small enigmatic genomes across a large radiation of phyla.</title>
        <authorList>
            <person name="Brown C.T."/>
            <person name="Hug L.A."/>
            <person name="Thomas B.C."/>
            <person name="Sharon I."/>
            <person name="Castelle C.J."/>
            <person name="Singh A."/>
            <person name="Wilkins M.J."/>
            <person name="Williams K.H."/>
            <person name="Banfield J.F."/>
        </authorList>
    </citation>
    <scope>NUCLEOTIDE SEQUENCE [LARGE SCALE GENOMIC DNA]</scope>
</reference>
<sequence length="180" mass="20191">MISIPKHPKTISLTVERQWDGSPCPEARVRAQVVLGQVEEGIRVRVEAPVLKDARIPNAPTGSRVENLWEYDVVEVFLVGPGHEYLELELGAGGHWLLLSFDEVRVRRNEHVNLVLPVQWKRSEDSWSSETVIPWPLFPKPLRAMNAFVIAQGLFLAYSPVPGTTPDFHQPDAYPPATLG</sequence>
<dbReference type="EMBL" id="LCRI01000009">
    <property type="protein sequence ID" value="KKW32943.1"/>
    <property type="molecule type" value="Genomic_DNA"/>
</dbReference>
<comment type="caution">
    <text evidence="1">The sequence shown here is derived from an EMBL/GenBank/DDBJ whole genome shotgun (WGS) entry which is preliminary data.</text>
</comment>
<evidence type="ECO:0000313" key="2">
    <source>
        <dbReference type="Proteomes" id="UP000034711"/>
    </source>
</evidence>
<evidence type="ECO:0000313" key="1">
    <source>
        <dbReference type="EMBL" id="KKW32943.1"/>
    </source>
</evidence>
<name>A0A0G1XNU5_9BACT</name>
<protein>
    <submittedName>
        <fullName evidence="1">Uncharacterized protein</fullName>
    </submittedName>
</protein>
<accession>A0A0G1XNU5</accession>
<dbReference type="Gene3D" id="2.60.40.1190">
    <property type="match status" value="1"/>
</dbReference>
<proteinExistence type="predicted"/>
<dbReference type="Proteomes" id="UP000034711">
    <property type="component" value="Unassembled WGS sequence"/>
</dbReference>
<dbReference type="PANTHER" id="PTHR31475">
    <property type="entry name" value="UPF0462 PROTEIN"/>
    <property type="match status" value="1"/>
</dbReference>
<dbReference type="PANTHER" id="PTHR31475:SF5">
    <property type="entry name" value="UPF0462 PROTEIN C4ORF33 HOMOLOG"/>
    <property type="match status" value="1"/>
</dbReference>
<organism evidence="1 2">
    <name type="scientific">Candidatus Uhrbacteria bacterium GW2011_GWA2_53_10</name>
    <dbReference type="NCBI Taxonomy" id="1618980"/>
    <lineage>
        <taxon>Bacteria</taxon>
        <taxon>Candidatus Uhriibacteriota</taxon>
    </lineage>
</organism>
<dbReference type="SUPFAM" id="SSF49344">
    <property type="entry name" value="CBD9-like"/>
    <property type="match status" value="1"/>
</dbReference>
<gene>
    <name evidence="1" type="ORF">UY77_C0009G0011</name>
</gene>
<dbReference type="AlphaFoldDB" id="A0A0G1XNU5"/>